<dbReference type="Gene3D" id="3.30.1360.30">
    <property type="entry name" value="GAD-like domain"/>
    <property type="match status" value="1"/>
</dbReference>
<comment type="function">
    <text evidence="6">Allows the formation of correctly charged Gln-tRNA(Gln) through the transamidation of misacylated Glu-tRNA(Gln) in organisms which lack glutaminyl-tRNA synthetase. The reaction takes place in the presence of glutamine and ATP through an activated gamma-phospho-Glu-tRNA(Gln). The GatDE system is specific for glutamate and does not act on aspartate.</text>
</comment>
<dbReference type="GO" id="GO:0016740">
    <property type="term" value="F:transferase activity"/>
    <property type="evidence" value="ECO:0007669"/>
    <property type="project" value="UniProtKB-KW"/>
</dbReference>
<dbReference type="HAMAP" id="MF_00588">
    <property type="entry name" value="GatE"/>
    <property type="match status" value="1"/>
</dbReference>
<dbReference type="NCBIfam" id="TIGR00134">
    <property type="entry name" value="gatE_arch"/>
    <property type="match status" value="1"/>
</dbReference>
<dbReference type="InterPro" id="IPR003789">
    <property type="entry name" value="Asn/Gln_tRNA_amidoTrase-B-like"/>
</dbReference>
<dbReference type="PANTHER" id="PTHR11659:SF2">
    <property type="entry name" value="GLUTAMYL-TRNA(GLN) AMIDOTRANSFERASE SUBUNIT E"/>
    <property type="match status" value="1"/>
</dbReference>
<gene>
    <name evidence="6" type="primary">gatE</name>
    <name evidence="9" type="ORF">NAS2_1570</name>
</gene>
<evidence type="ECO:0000256" key="5">
    <source>
        <dbReference type="ARBA" id="ARBA00047913"/>
    </source>
</evidence>
<dbReference type="KEGG" id="ccai:NAS2_1570"/>
<keyword evidence="4 6" id="KW-0648">Protein biosynthesis</keyword>
<proteinExistence type="inferred from homology"/>
<dbReference type="PROSITE" id="PS01234">
    <property type="entry name" value="GATB"/>
    <property type="match status" value="1"/>
</dbReference>
<dbReference type="InterPro" id="IPR017959">
    <property type="entry name" value="Asn/Gln-tRNA_amidoTrfase_suB/E"/>
</dbReference>
<dbReference type="GO" id="GO:0005524">
    <property type="term" value="F:ATP binding"/>
    <property type="evidence" value="ECO:0007669"/>
    <property type="project" value="UniProtKB-KW"/>
</dbReference>
<dbReference type="SUPFAM" id="SSF55261">
    <property type="entry name" value="GAD domain-like"/>
    <property type="match status" value="1"/>
</dbReference>
<comment type="catalytic activity">
    <reaction evidence="5 6">
        <text>L-glutamyl-tRNA(Gln) + L-glutamine + ATP + H2O = L-glutaminyl-tRNA(Gln) + L-glutamate + ADP + phosphate + H(+)</text>
        <dbReference type="Rhea" id="RHEA:17521"/>
        <dbReference type="Rhea" id="RHEA-COMP:9681"/>
        <dbReference type="Rhea" id="RHEA-COMP:9684"/>
        <dbReference type="ChEBI" id="CHEBI:15377"/>
        <dbReference type="ChEBI" id="CHEBI:15378"/>
        <dbReference type="ChEBI" id="CHEBI:29985"/>
        <dbReference type="ChEBI" id="CHEBI:30616"/>
        <dbReference type="ChEBI" id="CHEBI:43474"/>
        <dbReference type="ChEBI" id="CHEBI:58359"/>
        <dbReference type="ChEBI" id="CHEBI:78520"/>
        <dbReference type="ChEBI" id="CHEBI:78521"/>
        <dbReference type="ChEBI" id="CHEBI:456216"/>
    </reaction>
</comment>
<dbReference type="InterPro" id="IPR042114">
    <property type="entry name" value="GatB_C_1"/>
</dbReference>
<dbReference type="Gene3D" id="1.10.10.410">
    <property type="match status" value="1"/>
</dbReference>
<dbReference type="SUPFAM" id="SSF55931">
    <property type="entry name" value="Glutamine synthetase/guanido kinase"/>
    <property type="match status" value="1"/>
</dbReference>
<organism evidence="9 10">
    <name type="scientific">Conexivisphaera calida</name>
    <dbReference type="NCBI Taxonomy" id="1874277"/>
    <lineage>
        <taxon>Archaea</taxon>
        <taxon>Nitrososphaerota</taxon>
        <taxon>Conexivisphaeria</taxon>
        <taxon>Conexivisphaerales</taxon>
        <taxon>Conexivisphaeraceae</taxon>
        <taxon>Conexivisphaera</taxon>
    </lineage>
</organism>
<keyword evidence="1 6" id="KW-0436">Ligase</keyword>
<evidence type="ECO:0000256" key="2">
    <source>
        <dbReference type="ARBA" id="ARBA00022741"/>
    </source>
</evidence>
<evidence type="ECO:0000259" key="8">
    <source>
        <dbReference type="SMART" id="SM00845"/>
    </source>
</evidence>
<evidence type="ECO:0000313" key="10">
    <source>
        <dbReference type="Proteomes" id="UP000509448"/>
    </source>
</evidence>
<keyword evidence="3 6" id="KW-0067">ATP-binding</keyword>
<evidence type="ECO:0000256" key="6">
    <source>
        <dbReference type="HAMAP-Rule" id="MF_00588"/>
    </source>
</evidence>
<dbReference type="InterPro" id="IPR029351">
    <property type="entry name" value="GAD_dom"/>
</dbReference>
<feature type="region of interest" description="Disordered" evidence="7">
    <location>
        <begin position="408"/>
        <end position="439"/>
    </location>
</feature>
<name>A0A4P2VGD3_9ARCH</name>
<dbReference type="SMART" id="SM00845">
    <property type="entry name" value="GatB_Yqey"/>
    <property type="match status" value="1"/>
</dbReference>
<evidence type="ECO:0000256" key="1">
    <source>
        <dbReference type="ARBA" id="ARBA00022598"/>
    </source>
</evidence>
<dbReference type="InterPro" id="IPR004414">
    <property type="entry name" value="GatE"/>
</dbReference>
<protein>
    <recommendedName>
        <fullName evidence="6">Glutamyl-tRNA(Gln) amidotransferase subunit E</fullName>
        <shortName evidence="6">Glu-ADT subunit E</shortName>
        <ecNumber evidence="6">6.3.5.-</ecNumber>
    </recommendedName>
</protein>
<dbReference type="Pfam" id="PF02938">
    <property type="entry name" value="GAD"/>
    <property type="match status" value="1"/>
</dbReference>
<dbReference type="PANTHER" id="PTHR11659">
    <property type="entry name" value="GLUTAMYL-TRNA GLN AMIDOTRANSFERASE SUBUNIT B MITOCHONDRIAL AND PROKARYOTIC PET112-RELATED"/>
    <property type="match status" value="1"/>
</dbReference>
<keyword evidence="2 6" id="KW-0547">Nucleotide-binding</keyword>
<dbReference type="InterPro" id="IPR014746">
    <property type="entry name" value="Gln_synth/guanido_kin_cat_dom"/>
</dbReference>
<dbReference type="AlphaFoldDB" id="A0A4P2VGD3"/>
<dbReference type="InterPro" id="IPR006075">
    <property type="entry name" value="Asn/Gln-tRNA_Trfase_suB/E_cat"/>
</dbReference>
<dbReference type="Pfam" id="PF02637">
    <property type="entry name" value="GatB_Yqey"/>
    <property type="match status" value="1"/>
</dbReference>
<keyword evidence="10" id="KW-1185">Reference proteome</keyword>
<keyword evidence="9" id="KW-0808">Transferase</keyword>
<dbReference type="SUPFAM" id="SSF89095">
    <property type="entry name" value="GatB/YqeY motif"/>
    <property type="match status" value="1"/>
</dbReference>
<dbReference type="NCBIfam" id="NF003107">
    <property type="entry name" value="PRK04028.1"/>
    <property type="match status" value="1"/>
</dbReference>
<dbReference type="Pfam" id="PF02934">
    <property type="entry name" value="GatB_N"/>
    <property type="match status" value="1"/>
</dbReference>
<dbReference type="InterPro" id="IPR004115">
    <property type="entry name" value="GAD-like_sf"/>
</dbReference>
<dbReference type="InterPro" id="IPR023168">
    <property type="entry name" value="GatB_Yqey_C_2"/>
</dbReference>
<dbReference type="GO" id="GO:0070681">
    <property type="term" value="P:glutaminyl-tRNAGln biosynthesis via transamidation"/>
    <property type="evidence" value="ECO:0007669"/>
    <property type="project" value="TreeGrafter"/>
</dbReference>
<dbReference type="GO" id="GO:0004812">
    <property type="term" value="F:aminoacyl-tRNA ligase activity"/>
    <property type="evidence" value="ECO:0007669"/>
    <property type="project" value="InterPro"/>
</dbReference>
<dbReference type="OrthoDB" id="7316at2157"/>
<dbReference type="Proteomes" id="UP000509448">
    <property type="component" value="Chromosome"/>
</dbReference>
<dbReference type="GO" id="GO:0006412">
    <property type="term" value="P:translation"/>
    <property type="evidence" value="ECO:0007669"/>
    <property type="project" value="UniProtKB-UniRule"/>
</dbReference>
<dbReference type="GeneID" id="55585379"/>
<dbReference type="InterPro" id="IPR017958">
    <property type="entry name" value="Gln-tRNA_amidoTrfase_suB_CS"/>
</dbReference>
<evidence type="ECO:0000256" key="4">
    <source>
        <dbReference type="ARBA" id="ARBA00022917"/>
    </source>
</evidence>
<reference evidence="9 10" key="1">
    <citation type="journal article" date="2019" name="ISME J.">
        <title>Isolation and characterization of a thermophilic sulfur- and iron-reducing thaumarchaeote from a terrestrial acidic hot spring.</title>
        <authorList>
            <person name="Kato S."/>
            <person name="Itoh T."/>
            <person name="Yuki M."/>
            <person name="Nagamori M."/>
            <person name="Ohnishi M."/>
            <person name="Uematsu K."/>
            <person name="Suzuki K."/>
            <person name="Takashina T."/>
            <person name="Ohkuma M."/>
        </authorList>
    </citation>
    <scope>NUCLEOTIDE SEQUENCE [LARGE SCALE GENOMIC DNA]</scope>
    <source>
        <strain evidence="9 10">NAS-02</strain>
    </source>
</reference>
<dbReference type="InterPro" id="IPR018027">
    <property type="entry name" value="Asn/Gln_amidotransferase"/>
</dbReference>
<evidence type="ECO:0000313" key="9">
    <source>
        <dbReference type="EMBL" id="BBE42947.1"/>
    </source>
</evidence>
<dbReference type="RefSeq" id="WP_174449122.1">
    <property type="nucleotide sequence ID" value="NZ_AP018732.1"/>
</dbReference>
<dbReference type="GO" id="GO:0050567">
    <property type="term" value="F:glutaminyl-tRNA synthase (glutamine-hydrolyzing) activity"/>
    <property type="evidence" value="ECO:0007669"/>
    <property type="project" value="UniProtKB-UniRule"/>
</dbReference>
<dbReference type="EMBL" id="AP018732">
    <property type="protein sequence ID" value="BBE42947.1"/>
    <property type="molecule type" value="Genomic_DNA"/>
</dbReference>
<accession>A0A4P2VGD3</accession>
<comment type="similarity">
    <text evidence="6">Belongs to the GatB/GatE family. GatE subfamily.</text>
</comment>
<dbReference type="Gene3D" id="1.10.150.380">
    <property type="entry name" value="GatB domain, N-terminal subdomain"/>
    <property type="match status" value="1"/>
</dbReference>
<sequence>MSASEGGGAPDYRSLGAKVGIELHRQLDVGGKLFCGCSTAREDGSKSFRRVLLPSESELGDVDPAARFEAARGMEFEYMYGDSSSCLVEADEEPPHDVNQRALEAAITVALLLGSTIVDEVHVMRKIVIDGSNTSGFQRTMLIALGGSLKFGEKSVGVLTITLEEDAARNLGSDGRVKKYGLDRLGIPLVEVSLAPLEISSAQDAVDAAAALGRLLKSTGMVARGIGTVRQDLNISIAGSGIVEVKGVQELPLIAKVVEFEVRRLGWLKEVAAELSRRGVRPESAVGEIVDVTGILSRAKGGVVRKSIAGGARALAVLARGYRGLLGSEPYEGVRVGRDLAAIANAFGLGGVIHSDELPNYGVDEGLVEEVRAALAAGSEDAFVIALGDAEVARRVLEAVSGRLRDLVSGPPAETRAPTPDGRTKYMRPRPGSARMYPETDLLPIPITGAMRARLRENLPLPWDRQVSELASKYGLSAKLADEVLDSERYDLFREAVKMGVKPSVAATVITETLVSLRREGLDVDSVSDDQLRRLFSAIASGRIAKEAASEVLRAVASGRAPDVDSAAEALGISALDDAALAALIDEVLDRNERMISERGDRALGPLMGEVMSKVRGRVDGAKVNEMLRLKLKERLGRSG</sequence>
<dbReference type="EC" id="6.3.5.-" evidence="6"/>
<feature type="domain" description="Asn/Gln amidotransferase" evidence="8">
    <location>
        <begin position="491"/>
        <end position="632"/>
    </location>
</feature>
<comment type="subunit">
    <text evidence="6">Heterodimer of GatD and GatE.</text>
</comment>
<dbReference type="GO" id="GO:0005737">
    <property type="term" value="C:cytoplasm"/>
    <property type="evidence" value="ECO:0007669"/>
    <property type="project" value="InterPro"/>
</dbReference>
<evidence type="ECO:0000256" key="7">
    <source>
        <dbReference type="SAM" id="MobiDB-lite"/>
    </source>
</evidence>
<evidence type="ECO:0000256" key="3">
    <source>
        <dbReference type="ARBA" id="ARBA00022840"/>
    </source>
</evidence>